<comment type="caution">
    <text evidence="3">The sequence shown here is derived from an EMBL/GenBank/DDBJ whole genome shotgun (WGS) entry which is preliminary data.</text>
</comment>
<keyword evidence="1" id="KW-0175">Coiled coil</keyword>
<feature type="non-terminal residue" evidence="3">
    <location>
        <position position="1"/>
    </location>
</feature>
<feature type="compositionally biased region" description="Low complexity" evidence="2">
    <location>
        <begin position="11"/>
        <end position="24"/>
    </location>
</feature>
<feature type="compositionally biased region" description="Polar residues" evidence="2">
    <location>
        <begin position="25"/>
        <end position="34"/>
    </location>
</feature>
<evidence type="ECO:0000313" key="3">
    <source>
        <dbReference type="EMBL" id="RDX84202.1"/>
    </source>
</evidence>
<protein>
    <submittedName>
        <fullName evidence="3">Uncharacterized protein</fullName>
    </submittedName>
</protein>
<evidence type="ECO:0000256" key="2">
    <source>
        <dbReference type="SAM" id="MobiDB-lite"/>
    </source>
</evidence>
<accession>A0A371G102</accession>
<reference evidence="3" key="1">
    <citation type="submission" date="2018-05" db="EMBL/GenBank/DDBJ databases">
        <title>Draft genome of Mucuna pruriens seed.</title>
        <authorList>
            <person name="Nnadi N.E."/>
            <person name="Vos R."/>
            <person name="Hasami M.H."/>
            <person name="Devisetty U.K."/>
            <person name="Aguiy J.C."/>
        </authorList>
    </citation>
    <scope>NUCLEOTIDE SEQUENCE [LARGE SCALE GENOMIC DNA]</scope>
    <source>
        <strain evidence="3">JCA_2017</strain>
    </source>
</reference>
<feature type="coiled-coil region" evidence="1">
    <location>
        <begin position="157"/>
        <end position="191"/>
    </location>
</feature>
<dbReference type="AlphaFoldDB" id="A0A371G102"/>
<evidence type="ECO:0000256" key="1">
    <source>
        <dbReference type="SAM" id="Coils"/>
    </source>
</evidence>
<keyword evidence="4" id="KW-1185">Reference proteome</keyword>
<feature type="region of interest" description="Disordered" evidence="2">
    <location>
        <begin position="1"/>
        <end position="52"/>
    </location>
</feature>
<proteinExistence type="predicted"/>
<feature type="non-terminal residue" evidence="3">
    <location>
        <position position="223"/>
    </location>
</feature>
<evidence type="ECO:0000313" key="4">
    <source>
        <dbReference type="Proteomes" id="UP000257109"/>
    </source>
</evidence>
<dbReference type="EMBL" id="QJKJ01007116">
    <property type="protein sequence ID" value="RDX84202.1"/>
    <property type="molecule type" value="Genomic_DNA"/>
</dbReference>
<sequence length="223" mass="25017">MEMHRPKLHIAASSMHSESASSQSGQLVTSQSKSYSHEDGEGKVTDHRSTKDNLGVKAIEELEECLMMPLKVIASSETNSLRLLTALNFLFNLPFKDVTLSDGLKDIIDSMHKEFPSILCSFKQAFAATNKSAVLEAHRNEVAITLVSKISKAGNFMDEAQQKEAVLKERVIKLKKEIKDCETSLSCLQEEKKKCIAKTIGHKKELENVRKEDKSHMVEDQRK</sequence>
<organism evidence="3 4">
    <name type="scientific">Mucuna pruriens</name>
    <name type="common">Velvet bean</name>
    <name type="synonym">Dolichos pruriens</name>
    <dbReference type="NCBI Taxonomy" id="157652"/>
    <lineage>
        <taxon>Eukaryota</taxon>
        <taxon>Viridiplantae</taxon>
        <taxon>Streptophyta</taxon>
        <taxon>Embryophyta</taxon>
        <taxon>Tracheophyta</taxon>
        <taxon>Spermatophyta</taxon>
        <taxon>Magnoliopsida</taxon>
        <taxon>eudicotyledons</taxon>
        <taxon>Gunneridae</taxon>
        <taxon>Pentapetalae</taxon>
        <taxon>rosids</taxon>
        <taxon>fabids</taxon>
        <taxon>Fabales</taxon>
        <taxon>Fabaceae</taxon>
        <taxon>Papilionoideae</taxon>
        <taxon>50 kb inversion clade</taxon>
        <taxon>NPAAA clade</taxon>
        <taxon>indigoferoid/millettioid clade</taxon>
        <taxon>Phaseoleae</taxon>
        <taxon>Mucuna</taxon>
    </lineage>
</organism>
<dbReference type="OrthoDB" id="1434097at2759"/>
<feature type="compositionally biased region" description="Basic and acidic residues" evidence="2">
    <location>
        <begin position="35"/>
        <end position="51"/>
    </location>
</feature>
<gene>
    <name evidence="3" type="ORF">CR513_34789</name>
</gene>
<dbReference type="Proteomes" id="UP000257109">
    <property type="component" value="Unassembled WGS sequence"/>
</dbReference>
<name>A0A371G102_MUCPR</name>